<gene>
    <name evidence="2" type="ORF">SMD31_03505</name>
</gene>
<keyword evidence="1" id="KW-0812">Transmembrane</keyword>
<keyword evidence="1" id="KW-1133">Transmembrane helix</keyword>
<feature type="transmembrane region" description="Helical" evidence="1">
    <location>
        <begin position="17"/>
        <end position="37"/>
    </location>
</feature>
<accession>A0ABU5DUH7</accession>
<dbReference type="RefSeq" id="WP_320499339.1">
    <property type="nucleotide sequence ID" value="NZ_JAXCLX010000001.1"/>
</dbReference>
<dbReference type="Proteomes" id="UP001271769">
    <property type="component" value="Unassembled WGS sequence"/>
</dbReference>
<proteinExistence type="predicted"/>
<evidence type="ECO:0000313" key="3">
    <source>
        <dbReference type="Proteomes" id="UP001271769"/>
    </source>
</evidence>
<keyword evidence="1" id="KW-0472">Membrane</keyword>
<keyword evidence="3" id="KW-1185">Reference proteome</keyword>
<evidence type="ECO:0000313" key="2">
    <source>
        <dbReference type="EMBL" id="MDY0870968.1"/>
    </source>
</evidence>
<protein>
    <submittedName>
        <fullName evidence="2">Uncharacterized protein</fullName>
    </submittedName>
</protein>
<reference evidence="2 3" key="1">
    <citation type="journal article" date="2013" name="Antonie Van Leeuwenhoek">
        <title>Dongia rigui sp. nov., isolated from freshwater of a large wetland in Korea.</title>
        <authorList>
            <person name="Baik K.S."/>
            <person name="Hwang Y.M."/>
            <person name="Choi J.S."/>
            <person name="Kwon J."/>
            <person name="Seong C.N."/>
        </authorList>
    </citation>
    <scope>NUCLEOTIDE SEQUENCE [LARGE SCALE GENOMIC DNA]</scope>
    <source>
        <strain evidence="2 3">04SU4-P</strain>
    </source>
</reference>
<sequence length="71" mass="7362">MTEKTDVIDAERAGSGAGLFAVFALSIIALLGVFLTAHAASGGFLLFGSLLAVFGILMLFRIIAVLIPSQH</sequence>
<feature type="transmembrane region" description="Helical" evidence="1">
    <location>
        <begin position="44"/>
        <end position="67"/>
    </location>
</feature>
<organism evidence="2 3">
    <name type="scientific">Dongia rigui</name>
    <dbReference type="NCBI Taxonomy" id="940149"/>
    <lineage>
        <taxon>Bacteria</taxon>
        <taxon>Pseudomonadati</taxon>
        <taxon>Pseudomonadota</taxon>
        <taxon>Alphaproteobacteria</taxon>
        <taxon>Rhodospirillales</taxon>
        <taxon>Dongiaceae</taxon>
        <taxon>Dongia</taxon>
    </lineage>
</organism>
<evidence type="ECO:0000256" key="1">
    <source>
        <dbReference type="SAM" id="Phobius"/>
    </source>
</evidence>
<dbReference type="EMBL" id="JAXCLX010000001">
    <property type="protein sequence ID" value="MDY0870968.1"/>
    <property type="molecule type" value="Genomic_DNA"/>
</dbReference>
<comment type="caution">
    <text evidence="2">The sequence shown here is derived from an EMBL/GenBank/DDBJ whole genome shotgun (WGS) entry which is preliminary data.</text>
</comment>
<name>A0ABU5DUH7_9PROT</name>